<gene>
    <name evidence="2" type="ORF">MtrunA17_Chr3g0092881</name>
</gene>
<sequence length="72" mass="7808">MTYVKLVTLAVFMLTTFLIVQIKNVEAGQCARVGMRCSRALPNPCGGDIITCRCVRLHLIGSTCVDYTGDGL</sequence>
<dbReference type="AlphaFoldDB" id="A0A396IQG3"/>
<dbReference type="Proteomes" id="UP000265566">
    <property type="component" value="Chromosome 3"/>
</dbReference>
<evidence type="ECO:0000256" key="1">
    <source>
        <dbReference type="SAM" id="SignalP"/>
    </source>
</evidence>
<feature type="signal peptide" evidence="1">
    <location>
        <begin position="1"/>
        <end position="27"/>
    </location>
</feature>
<proteinExistence type="predicted"/>
<evidence type="ECO:0008006" key="4">
    <source>
        <dbReference type="Google" id="ProtNLM"/>
    </source>
</evidence>
<protein>
    <recommendedName>
        <fullName evidence="4">Leginsulin related MtN11/16/17 family</fullName>
    </recommendedName>
</protein>
<reference evidence="3" key="1">
    <citation type="journal article" date="2018" name="Nat. Plants">
        <title>Whole-genome landscape of Medicago truncatula symbiotic genes.</title>
        <authorList>
            <person name="Pecrix Y."/>
            <person name="Staton S.E."/>
            <person name="Sallet E."/>
            <person name="Lelandais-Briere C."/>
            <person name="Moreau S."/>
            <person name="Carrere S."/>
            <person name="Blein T."/>
            <person name="Jardinaud M.F."/>
            <person name="Latrasse D."/>
            <person name="Zouine M."/>
            <person name="Zahm M."/>
            <person name="Kreplak J."/>
            <person name="Mayjonade B."/>
            <person name="Satge C."/>
            <person name="Perez M."/>
            <person name="Cauet S."/>
            <person name="Marande W."/>
            <person name="Chantry-Darmon C."/>
            <person name="Lopez-Roques C."/>
            <person name="Bouchez O."/>
            <person name="Berard A."/>
            <person name="Debelle F."/>
            <person name="Munos S."/>
            <person name="Bendahmane A."/>
            <person name="Berges H."/>
            <person name="Niebel A."/>
            <person name="Buitink J."/>
            <person name="Frugier F."/>
            <person name="Benhamed M."/>
            <person name="Crespi M."/>
            <person name="Gouzy J."/>
            <person name="Gamas P."/>
        </authorList>
    </citation>
    <scope>NUCLEOTIDE SEQUENCE [LARGE SCALE GENOMIC DNA]</scope>
    <source>
        <strain evidence="3">cv. Jemalong A17</strain>
    </source>
</reference>
<evidence type="ECO:0000313" key="2">
    <source>
        <dbReference type="EMBL" id="RHN66594.1"/>
    </source>
</evidence>
<organism evidence="2 3">
    <name type="scientific">Medicago truncatula</name>
    <name type="common">Barrel medic</name>
    <name type="synonym">Medicago tribuloides</name>
    <dbReference type="NCBI Taxonomy" id="3880"/>
    <lineage>
        <taxon>Eukaryota</taxon>
        <taxon>Viridiplantae</taxon>
        <taxon>Streptophyta</taxon>
        <taxon>Embryophyta</taxon>
        <taxon>Tracheophyta</taxon>
        <taxon>Spermatophyta</taxon>
        <taxon>Magnoliopsida</taxon>
        <taxon>eudicotyledons</taxon>
        <taxon>Gunneridae</taxon>
        <taxon>Pentapetalae</taxon>
        <taxon>rosids</taxon>
        <taxon>fabids</taxon>
        <taxon>Fabales</taxon>
        <taxon>Fabaceae</taxon>
        <taxon>Papilionoideae</taxon>
        <taxon>50 kb inversion clade</taxon>
        <taxon>NPAAA clade</taxon>
        <taxon>Hologalegina</taxon>
        <taxon>IRL clade</taxon>
        <taxon>Trifolieae</taxon>
        <taxon>Medicago</taxon>
    </lineage>
</organism>
<name>A0A396IQG3_MEDTR</name>
<dbReference type="EMBL" id="PSQE01000003">
    <property type="protein sequence ID" value="RHN66594.1"/>
    <property type="molecule type" value="Genomic_DNA"/>
</dbReference>
<comment type="caution">
    <text evidence="2">The sequence shown here is derived from an EMBL/GenBank/DDBJ whole genome shotgun (WGS) entry which is preliminary data.</text>
</comment>
<evidence type="ECO:0000313" key="3">
    <source>
        <dbReference type="Proteomes" id="UP000265566"/>
    </source>
</evidence>
<accession>A0A396IQG3</accession>
<feature type="chain" id="PRO_5017319427" description="Leginsulin related MtN11/16/17 family" evidence="1">
    <location>
        <begin position="28"/>
        <end position="72"/>
    </location>
</feature>
<keyword evidence="1" id="KW-0732">Signal</keyword>
<dbReference type="Gramene" id="rna14614">
    <property type="protein sequence ID" value="RHN66594.1"/>
    <property type="gene ID" value="gene14614"/>
</dbReference>